<dbReference type="InterPro" id="IPR020476">
    <property type="entry name" value="Nudix_hydrolase"/>
</dbReference>
<keyword evidence="2 3" id="KW-0378">Hydrolase</keyword>
<dbReference type="EMBL" id="JAEQNB010000001">
    <property type="protein sequence ID" value="MBL0386241.1"/>
    <property type="molecule type" value="Genomic_DNA"/>
</dbReference>
<comment type="similarity">
    <text evidence="3">Belongs to the Nudix hydrolase family.</text>
</comment>
<dbReference type="Gene3D" id="3.90.79.10">
    <property type="entry name" value="Nucleoside Triphosphate Pyrophosphohydrolase"/>
    <property type="match status" value="1"/>
</dbReference>
<dbReference type="PROSITE" id="PS00893">
    <property type="entry name" value="NUDIX_BOX"/>
    <property type="match status" value="1"/>
</dbReference>
<dbReference type="SUPFAM" id="SSF55811">
    <property type="entry name" value="Nudix"/>
    <property type="match status" value="1"/>
</dbReference>
<dbReference type="InterPro" id="IPR015797">
    <property type="entry name" value="NUDIX_hydrolase-like_dom_sf"/>
</dbReference>
<comment type="cofactor">
    <cofactor evidence="1">
        <name>Mg(2+)</name>
        <dbReference type="ChEBI" id="CHEBI:18420"/>
    </cofactor>
</comment>
<evidence type="ECO:0000256" key="3">
    <source>
        <dbReference type="RuleBase" id="RU003476"/>
    </source>
</evidence>
<gene>
    <name evidence="5" type="ORF">JJB07_06190</name>
</gene>
<dbReference type="RefSeq" id="WP_201632275.1">
    <property type="nucleotide sequence ID" value="NZ_JAEQNB010000001.1"/>
</dbReference>
<keyword evidence="6" id="KW-1185">Reference proteome</keyword>
<comment type="caution">
    <text evidence="5">The sequence shown here is derived from an EMBL/GenBank/DDBJ whole genome shotgun (WGS) entry which is preliminary data.</text>
</comment>
<name>A0ABS1J7H7_9BACL</name>
<evidence type="ECO:0000259" key="4">
    <source>
        <dbReference type="PROSITE" id="PS51462"/>
    </source>
</evidence>
<dbReference type="PANTHER" id="PTHR11839">
    <property type="entry name" value="UDP/ADP-SUGAR PYROPHOSPHATASE"/>
    <property type="match status" value="1"/>
</dbReference>
<dbReference type="Proteomes" id="UP000602284">
    <property type="component" value="Unassembled WGS sequence"/>
</dbReference>
<dbReference type="Pfam" id="PF00293">
    <property type="entry name" value="NUDIX"/>
    <property type="match status" value="1"/>
</dbReference>
<evidence type="ECO:0000256" key="1">
    <source>
        <dbReference type="ARBA" id="ARBA00001946"/>
    </source>
</evidence>
<dbReference type="PANTHER" id="PTHR11839:SF18">
    <property type="entry name" value="NUDIX HYDROLASE DOMAIN-CONTAINING PROTEIN"/>
    <property type="match status" value="1"/>
</dbReference>
<dbReference type="CDD" id="cd03424">
    <property type="entry name" value="NUDIX_ADPRase_Nudt5_UGPPase_Nudt14"/>
    <property type="match status" value="1"/>
</dbReference>
<organism evidence="5 6">
    <name type="scientific">Tumebacillus amylolyticus</name>
    <dbReference type="NCBI Taxonomy" id="2801339"/>
    <lineage>
        <taxon>Bacteria</taxon>
        <taxon>Bacillati</taxon>
        <taxon>Bacillota</taxon>
        <taxon>Bacilli</taxon>
        <taxon>Bacillales</taxon>
        <taxon>Alicyclobacillaceae</taxon>
        <taxon>Tumebacillus</taxon>
    </lineage>
</organism>
<protein>
    <submittedName>
        <fullName evidence="5">NUDIX hydrolase</fullName>
    </submittedName>
</protein>
<accession>A0ABS1J7H7</accession>
<sequence length="166" mass="19087">MKPQTILYQNSRFEVHGKDGDGLYLHEYRYEYVTVIAVHNGHLVVVRQYRAPVDRETFELPGGRTEGEETLEAAARRELREETGLIAGTLHALGVVDSHACMLNRQVHFFFTSDILSSESQDLDDDEDIDVLTVPIEQVFEHIRRREWIDTELHSGLLLAKLHGYL</sequence>
<feature type="domain" description="Nudix hydrolase" evidence="4">
    <location>
        <begin position="28"/>
        <end position="156"/>
    </location>
</feature>
<proteinExistence type="inferred from homology"/>
<dbReference type="PRINTS" id="PR00502">
    <property type="entry name" value="NUDIXFAMILY"/>
</dbReference>
<dbReference type="PROSITE" id="PS51462">
    <property type="entry name" value="NUDIX"/>
    <property type="match status" value="1"/>
</dbReference>
<dbReference type="InterPro" id="IPR020084">
    <property type="entry name" value="NUDIX_hydrolase_CS"/>
</dbReference>
<evidence type="ECO:0000256" key="2">
    <source>
        <dbReference type="ARBA" id="ARBA00022801"/>
    </source>
</evidence>
<evidence type="ECO:0000313" key="5">
    <source>
        <dbReference type="EMBL" id="MBL0386241.1"/>
    </source>
</evidence>
<evidence type="ECO:0000313" key="6">
    <source>
        <dbReference type="Proteomes" id="UP000602284"/>
    </source>
</evidence>
<reference evidence="5 6" key="1">
    <citation type="submission" date="2021-01" db="EMBL/GenBank/DDBJ databases">
        <title>Tumebacillus sp. strain ITR2 16S ribosomal RNA gene Genome sequencing and assembly.</title>
        <authorList>
            <person name="Kang M."/>
        </authorList>
    </citation>
    <scope>NUCLEOTIDE SEQUENCE [LARGE SCALE GENOMIC DNA]</scope>
    <source>
        <strain evidence="5 6">ITR2</strain>
    </source>
</reference>
<dbReference type="GO" id="GO:0016787">
    <property type="term" value="F:hydrolase activity"/>
    <property type="evidence" value="ECO:0007669"/>
    <property type="project" value="UniProtKB-KW"/>
</dbReference>
<dbReference type="InterPro" id="IPR000086">
    <property type="entry name" value="NUDIX_hydrolase_dom"/>
</dbReference>